<dbReference type="Proteomes" id="UP001327027">
    <property type="component" value="Unassembled WGS sequence"/>
</dbReference>
<dbReference type="GO" id="GO:0008801">
    <property type="term" value="F:beta-phosphoglucomutase activity"/>
    <property type="evidence" value="ECO:0007669"/>
    <property type="project" value="UniProtKB-EC"/>
</dbReference>
<proteinExistence type="inferred from homology"/>
<dbReference type="Pfam" id="PF00702">
    <property type="entry name" value="Hydrolase"/>
    <property type="match status" value="1"/>
</dbReference>
<keyword evidence="3" id="KW-1185">Reference proteome</keyword>
<dbReference type="InterPro" id="IPR036412">
    <property type="entry name" value="HAD-like_sf"/>
</dbReference>
<evidence type="ECO:0000256" key="1">
    <source>
        <dbReference type="ARBA" id="ARBA00006171"/>
    </source>
</evidence>
<dbReference type="EMBL" id="JAYKLX010000004">
    <property type="protein sequence ID" value="MEB3345658.1"/>
    <property type="molecule type" value="Genomic_DNA"/>
</dbReference>
<dbReference type="NCBIfam" id="TIGR02009">
    <property type="entry name" value="PGMB-YQAB-SF"/>
    <property type="match status" value="1"/>
</dbReference>
<dbReference type="Gene3D" id="3.40.50.1000">
    <property type="entry name" value="HAD superfamily/HAD-like"/>
    <property type="match status" value="1"/>
</dbReference>
<dbReference type="NCBIfam" id="TIGR01509">
    <property type="entry name" value="HAD-SF-IA-v3"/>
    <property type="match status" value="1"/>
</dbReference>
<dbReference type="PANTHER" id="PTHR43481">
    <property type="entry name" value="FRUCTOSE-1-PHOSPHATE PHOSPHATASE"/>
    <property type="match status" value="1"/>
</dbReference>
<keyword evidence="2" id="KW-0413">Isomerase</keyword>
<dbReference type="EC" id="5.4.2.6" evidence="2"/>
<comment type="caution">
    <text evidence="2">The sequence shown here is derived from an EMBL/GenBank/DDBJ whole genome shotgun (WGS) entry which is preliminary data.</text>
</comment>
<protein>
    <submittedName>
        <fullName evidence="2">Beta-phosphoglucomutase</fullName>
        <ecNumber evidence="2">5.4.2.6</ecNumber>
    </submittedName>
</protein>
<name>A0ABU5ZUG9_9FLAO</name>
<dbReference type="InterPro" id="IPR010972">
    <property type="entry name" value="Beta-PGM"/>
</dbReference>
<dbReference type="InterPro" id="IPR023198">
    <property type="entry name" value="PGP-like_dom2"/>
</dbReference>
<dbReference type="SFLD" id="SFLDG01129">
    <property type="entry name" value="C1.5:_HAD__Beta-PGM__Phosphata"/>
    <property type="match status" value="1"/>
</dbReference>
<organism evidence="2 3">
    <name type="scientific">Aquimarina gracilis</name>
    <dbReference type="NCBI Taxonomy" id="874422"/>
    <lineage>
        <taxon>Bacteria</taxon>
        <taxon>Pseudomonadati</taxon>
        <taxon>Bacteroidota</taxon>
        <taxon>Flavobacteriia</taxon>
        <taxon>Flavobacteriales</taxon>
        <taxon>Flavobacteriaceae</taxon>
        <taxon>Aquimarina</taxon>
    </lineage>
</organism>
<dbReference type="SFLD" id="SFLDS00003">
    <property type="entry name" value="Haloacid_Dehalogenase"/>
    <property type="match status" value="1"/>
</dbReference>
<dbReference type="SUPFAM" id="SSF56784">
    <property type="entry name" value="HAD-like"/>
    <property type="match status" value="1"/>
</dbReference>
<evidence type="ECO:0000313" key="2">
    <source>
        <dbReference type="EMBL" id="MEB3345658.1"/>
    </source>
</evidence>
<dbReference type="InterPro" id="IPR051806">
    <property type="entry name" value="HAD-like_SPP"/>
</dbReference>
<dbReference type="InterPro" id="IPR006439">
    <property type="entry name" value="HAD-SF_hydro_IA"/>
</dbReference>
<dbReference type="InterPro" id="IPR010976">
    <property type="entry name" value="B-phosphoglucomutase_hydrolase"/>
</dbReference>
<evidence type="ECO:0000313" key="3">
    <source>
        <dbReference type="Proteomes" id="UP001327027"/>
    </source>
</evidence>
<dbReference type="PANTHER" id="PTHR43481:SF4">
    <property type="entry name" value="GLYCEROL-1-PHOSPHATE PHOSPHOHYDROLASE 1-RELATED"/>
    <property type="match status" value="1"/>
</dbReference>
<dbReference type="CDD" id="cd02598">
    <property type="entry name" value="HAD_BPGM"/>
    <property type="match status" value="1"/>
</dbReference>
<dbReference type="SFLD" id="SFLDG01135">
    <property type="entry name" value="C1.5.6:_HAD__Beta-PGM__Phospha"/>
    <property type="match status" value="1"/>
</dbReference>
<accession>A0ABU5ZUG9</accession>
<dbReference type="Gene3D" id="1.10.150.240">
    <property type="entry name" value="Putative phosphatase, domain 2"/>
    <property type="match status" value="1"/>
</dbReference>
<dbReference type="RefSeq" id="WP_324179935.1">
    <property type="nucleotide sequence ID" value="NZ_BAABAW010000007.1"/>
</dbReference>
<gene>
    <name evidence="2" type="primary">pgmB</name>
    <name evidence="2" type="ORF">U6A24_09315</name>
</gene>
<dbReference type="InterPro" id="IPR023214">
    <property type="entry name" value="HAD_sf"/>
</dbReference>
<reference evidence="2 3" key="1">
    <citation type="journal article" date="2013" name="Int. J. Syst. Evol. Microbiol.">
        <title>Aquimarina gracilis sp. nov., isolated from the gut microflora of a mussel, Mytilus coruscus, and emended description of Aquimarina spongiae.</title>
        <authorList>
            <person name="Park S.C."/>
            <person name="Choe H.N."/>
            <person name="Baik K.S."/>
            <person name="Seong C.N."/>
        </authorList>
    </citation>
    <scope>NUCLEOTIDE SEQUENCE [LARGE SCALE GENOMIC DNA]</scope>
    <source>
        <strain evidence="2 3">PSC32</strain>
    </source>
</reference>
<sequence length="221" mass="24663">MMKKGFIFDLDGVIVDTAKYHFLAWQNLANSLGISFSEEQNEQLKGVSRVRSLEKILEWGNKTISEEEFTRLMHEKNEEYLNYISKMDTSEILPDVPRVLDYLMKEQQAIALGSASKNARIILEKVELKNKFHAIVDGTNVSKAKPDPEVFLIGAQELGISPGDCVVFEDSVAGIQAANVANMISIGIGDPSVLGEADYVFKDFTEIKEEFINNLVSAKKV</sequence>
<comment type="similarity">
    <text evidence="1">Belongs to the HAD-like hydrolase superfamily. CbbY/CbbZ/Gph/YieH family.</text>
</comment>
<dbReference type="NCBIfam" id="TIGR01990">
    <property type="entry name" value="bPGM"/>
    <property type="match status" value="1"/>
</dbReference>